<evidence type="ECO:0000256" key="10">
    <source>
        <dbReference type="ARBA" id="ARBA00024908"/>
    </source>
</evidence>
<keyword evidence="7" id="KW-0547">Nucleotide-binding</keyword>
<keyword evidence="9" id="KW-0460">Magnesium</keyword>
<dbReference type="GO" id="GO:0016740">
    <property type="term" value="F:transferase activity"/>
    <property type="evidence" value="ECO:0007669"/>
    <property type="project" value="UniProtKB-KW"/>
</dbReference>
<feature type="region of interest" description="Disordered" evidence="12">
    <location>
        <begin position="1"/>
        <end position="21"/>
    </location>
</feature>
<accession>A0A7X8YD56</accession>
<dbReference type="PANTHER" id="PTHR33540">
    <property type="entry name" value="TRNA THREONYLCARBAMOYLADENOSINE BIOSYNTHESIS PROTEIN TSAE"/>
    <property type="match status" value="1"/>
</dbReference>
<dbReference type="AlphaFoldDB" id="A0A7X8YD56"/>
<comment type="subcellular location">
    <subcellularLocation>
        <location evidence="1">Cytoplasm</location>
    </subcellularLocation>
</comment>
<evidence type="ECO:0000256" key="7">
    <source>
        <dbReference type="ARBA" id="ARBA00022741"/>
    </source>
</evidence>
<gene>
    <name evidence="13" type="primary">tsaE</name>
    <name evidence="13" type="ORF">HGQ17_03590</name>
</gene>
<comment type="similarity">
    <text evidence="2">Belongs to the TsaE family.</text>
</comment>
<evidence type="ECO:0000313" key="14">
    <source>
        <dbReference type="Proteomes" id="UP000523139"/>
    </source>
</evidence>
<proteinExistence type="inferred from homology"/>
<evidence type="ECO:0000256" key="9">
    <source>
        <dbReference type="ARBA" id="ARBA00022842"/>
    </source>
</evidence>
<dbReference type="GO" id="GO:0005737">
    <property type="term" value="C:cytoplasm"/>
    <property type="evidence" value="ECO:0007669"/>
    <property type="project" value="UniProtKB-SubCell"/>
</dbReference>
<name>A0A7X8YD56_9MICC</name>
<feature type="compositionally biased region" description="Low complexity" evidence="12">
    <location>
        <begin position="1"/>
        <end position="14"/>
    </location>
</feature>
<keyword evidence="14" id="KW-1185">Reference proteome</keyword>
<evidence type="ECO:0000313" key="13">
    <source>
        <dbReference type="EMBL" id="NLS09100.1"/>
    </source>
</evidence>
<comment type="caution">
    <text evidence="13">The sequence shown here is derived from an EMBL/GenBank/DDBJ whole genome shotgun (WGS) entry which is preliminary data.</text>
</comment>
<evidence type="ECO:0000256" key="3">
    <source>
        <dbReference type="ARBA" id="ARBA00019010"/>
    </source>
</evidence>
<dbReference type="NCBIfam" id="TIGR00150">
    <property type="entry name" value="T6A_YjeE"/>
    <property type="match status" value="1"/>
</dbReference>
<keyword evidence="4" id="KW-0963">Cytoplasm</keyword>
<keyword evidence="6" id="KW-0479">Metal-binding</keyword>
<feature type="compositionally biased region" description="Polar residues" evidence="12">
    <location>
        <begin position="171"/>
        <end position="182"/>
    </location>
</feature>
<evidence type="ECO:0000256" key="4">
    <source>
        <dbReference type="ARBA" id="ARBA00022490"/>
    </source>
</evidence>
<evidence type="ECO:0000256" key="6">
    <source>
        <dbReference type="ARBA" id="ARBA00022723"/>
    </source>
</evidence>
<sequence>MSPAPDAQPAAPLPGQNWQHSTELADLEATEAYAQQLAAQLQPGDLLVLTGGLGAGKTTFTKALGKALGVEGQVSSPTFVLSRIHRNREDTSPDLVHVDTYRTDAEGLESLDLAAHLAESVVVIEWGRALVEEALLGTGGSWLDLELQTPELENPETQGDDDAETPMGVSRPSTGAEIQTDFSESEEDILGTPRLAVLRGYGPRWESDPQISFA</sequence>
<feature type="region of interest" description="Disordered" evidence="12">
    <location>
        <begin position="152"/>
        <end position="189"/>
    </location>
</feature>
<protein>
    <recommendedName>
        <fullName evidence="3">tRNA threonylcarbamoyladenosine biosynthesis protein TsaE</fullName>
    </recommendedName>
    <alternativeName>
        <fullName evidence="11">t(6)A37 threonylcarbamoyladenosine biosynthesis protein TsaE</fullName>
    </alternativeName>
</protein>
<dbReference type="GO" id="GO:0046872">
    <property type="term" value="F:metal ion binding"/>
    <property type="evidence" value="ECO:0007669"/>
    <property type="project" value="UniProtKB-KW"/>
</dbReference>
<dbReference type="Gene3D" id="3.40.50.300">
    <property type="entry name" value="P-loop containing nucleotide triphosphate hydrolases"/>
    <property type="match status" value="1"/>
</dbReference>
<keyword evidence="5" id="KW-0819">tRNA processing</keyword>
<evidence type="ECO:0000256" key="5">
    <source>
        <dbReference type="ARBA" id="ARBA00022694"/>
    </source>
</evidence>
<evidence type="ECO:0000256" key="12">
    <source>
        <dbReference type="SAM" id="MobiDB-lite"/>
    </source>
</evidence>
<dbReference type="RefSeq" id="WP_168886600.1">
    <property type="nucleotide sequence ID" value="NZ_JABAHY010000002.1"/>
</dbReference>
<dbReference type="Pfam" id="PF02367">
    <property type="entry name" value="TsaE"/>
    <property type="match status" value="1"/>
</dbReference>
<dbReference type="PANTHER" id="PTHR33540:SF2">
    <property type="entry name" value="TRNA THREONYLCARBAMOYLADENOSINE BIOSYNTHESIS PROTEIN TSAE"/>
    <property type="match status" value="1"/>
</dbReference>
<evidence type="ECO:0000256" key="8">
    <source>
        <dbReference type="ARBA" id="ARBA00022840"/>
    </source>
</evidence>
<dbReference type="EMBL" id="JABAHY010000002">
    <property type="protein sequence ID" value="NLS09100.1"/>
    <property type="molecule type" value="Genomic_DNA"/>
</dbReference>
<dbReference type="SUPFAM" id="SSF52540">
    <property type="entry name" value="P-loop containing nucleoside triphosphate hydrolases"/>
    <property type="match status" value="1"/>
</dbReference>
<keyword evidence="8" id="KW-0067">ATP-binding</keyword>
<dbReference type="GO" id="GO:0005524">
    <property type="term" value="F:ATP binding"/>
    <property type="evidence" value="ECO:0007669"/>
    <property type="project" value="UniProtKB-KW"/>
</dbReference>
<evidence type="ECO:0000256" key="1">
    <source>
        <dbReference type="ARBA" id="ARBA00004496"/>
    </source>
</evidence>
<dbReference type="Proteomes" id="UP000523139">
    <property type="component" value="Unassembled WGS sequence"/>
</dbReference>
<evidence type="ECO:0000256" key="2">
    <source>
        <dbReference type="ARBA" id="ARBA00007599"/>
    </source>
</evidence>
<evidence type="ECO:0000256" key="11">
    <source>
        <dbReference type="ARBA" id="ARBA00032441"/>
    </source>
</evidence>
<dbReference type="GO" id="GO:0002949">
    <property type="term" value="P:tRNA threonylcarbamoyladenosine modification"/>
    <property type="evidence" value="ECO:0007669"/>
    <property type="project" value="InterPro"/>
</dbReference>
<comment type="function">
    <text evidence="10">Required for the formation of a threonylcarbamoyl group on adenosine at position 37 (t(6)A37) in tRNAs that read codons beginning with adenine. Is involved in the transfer of the threonylcarbamoyl moiety of threonylcarbamoyl-AMP (TC-AMP) to the N6 group of A37, together with TsaD and TsaB. TsaE seems to play an indirect role in the t(6)A biosynthesis pathway, possibly in regulating the core enzymatic function of TsaD.</text>
</comment>
<reference evidence="13 14" key="1">
    <citation type="submission" date="2020-04" db="EMBL/GenBank/DDBJ databases">
        <title>Nesterenkonia sp. nov., isolated from marine sediment.</title>
        <authorList>
            <person name="Zhang G."/>
        </authorList>
    </citation>
    <scope>NUCLEOTIDE SEQUENCE [LARGE SCALE GENOMIC DNA]</scope>
    <source>
        <strain evidence="13 14">MY13</strain>
    </source>
</reference>
<keyword evidence="13" id="KW-0808">Transferase</keyword>
<dbReference type="InterPro" id="IPR027417">
    <property type="entry name" value="P-loop_NTPase"/>
</dbReference>
<organism evidence="13 14">
    <name type="scientific">Nesterenkonia sedimenti</name>
    <dbReference type="NCBI Taxonomy" id="1463632"/>
    <lineage>
        <taxon>Bacteria</taxon>
        <taxon>Bacillati</taxon>
        <taxon>Actinomycetota</taxon>
        <taxon>Actinomycetes</taxon>
        <taxon>Micrococcales</taxon>
        <taxon>Micrococcaceae</taxon>
        <taxon>Nesterenkonia</taxon>
    </lineage>
</organism>
<dbReference type="InterPro" id="IPR003442">
    <property type="entry name" value="T6A_TsaE"/>
</dbReference>